<dbReference type="GO" id="GO:0005634">
    <property type="term" value="C:nucleus"/>
    <property type="evidence" value="ECO:0007669"/>
    <property type="project" value="UniProtKB-SubCell"/>
</dbReference>
<dbReference type="PROSITE" id="PS50048">
    <property type="entry name" value="ZN2_CY6_FUNGAL_2"/>
    <property type="match status" value="1"/>
</dbReference>
<dbReference type="PANTHER" id="PTHR37534">
    <property type="entry name" value="TRANSCRIPTIONAL ACTIVATOR PROTEIN UGA3"/>
    <property type="match status" value="1"/>
</dbReference>
<dbReference type="Proteomes" id="UP000244855">
    <property type="component" value="Unassembled WGS sequence"/>
</dbReference>
<dbReference type="SMART" id="SM00066">
    <property type="entry name" value="GAL4"/>
    <property type="match status" value="1"/>
</dbReference>
<dbReference type="SUPFAM" id="SSF57701">
    <property type="entry name" value="Zn2/Cys6 DNA-binding domain"/>
    <property type="match status" value="1"/>
</dbReference>
<reference evidence="5 6" key="1">
    <citation type="journal article" date="2018" name="Sci. Rep.">
        <title>Comparative genomics provides insights into the lifestyle and reveals functional heterogeneity of dark septate endophytic fungi.</title>
        <authorList>
            <person name="Knapp D.G."/>
            <person name="Nemeth J.B."/>
            <person name="Barry K."/>
            <person name="Hainaut M."/>
            <person name="Henrissat B."/>
            <person name="Johnson J."/>
            <person name="Kuo A."/>
            <person name="Lim J.H.P."/>
            <person name="Lipzen A."/>
            <person name="Nolan M."/>
            <person name="Ohm R.A."/>
            <person name="Tamas L."/>
            <person name="Grigoriev I.V."/>
            <person name="Spatafora J.W."/>
            <person name="Nagy L.G."/>
            <person name="Kovacs G.M."/>
        </authorList>
    </citation>
    <scope>NUCLEOTIDE SEQUENCE [LARGE SCALE GENOMIC DNA]</scope>
    <source>
        <strain evidence="5 6">DSE2036</strain>
    </source>
</reference>
<feature type="domain" description="Zn(2)-C6 fungal-type" evidence="4">
    <location>
        <begin position="13"/>
        <end position="41"/>
    </location>
</feature>
<dbReference type="PANTHER" id="PTHR37534:SF49">
    <property type="entry name" value="LYSINE BIOSYNTHESIS REGULATORY PROTEIN LYS14"/>
    <property type="match status" value="1"/>
</dbReference>
<dbReference type="InterPro" id="IPR036864">
    <property type="entry name" value="Zn2-C6_fun-type_DNA-bd_sf"/>
</dbReference>
<dbReference type="InterPro" id="IPR001138">
    <property type="entry name" value="Zn2Cys6_DnaBD"/>
</dbReference>
<feature type="compositionally biased region" description="Low complexity" evidence="3">
    <location>
        <begin position="82"/>
        <end position="97"/>
    </location>
</feature>
<dbReference type="CDD" id="cd00067">
    <property type="entry name" value="GAL4"/>
    <property type="match status" value="1"/>
</dbReference>
<dbReference type="GO" id="GO:0045944">
    <property type="term" value="P:positive regulation of transcription by RNA polymerase II"/>
    <property type="evidence" value="ECO:0007669"/>
    <property type="project" value="TreeGrafter"/>
</dbReference>
<dbReference type="Gene3D" id="4.10.240.10">
    <property type="entry name" value="Zn(2)-C6 fungal-type DNA-binding domain"/>
    <property type="match status" value="1"/>
</dbReference>
<keyword evidence="6" id="KW-1185">Reference proteome</keyword>
<dbReference type="InterPro" id="IPR021858">
    <property type="entry name" value="Fun_TF"/>
</dbReference>
<sequence length="502" mass="56630">MPAVKGTRRTDPVCGTCRKKSRKCDRTRPQCKRCIKHGLVCEGYQLNIQMYNMKNGALRKTRSITKDKHHQSSTTDTLAIMTPPSTTDAPSTTDGTDLTAARSPVTNEVCNATSTATPSATSLQLADMERERELLTHYLWICQSSPNPFETYILPLAHEHPGLMNAVLGLTACHISKPGILPRHYLFNSVIEYRLAAIQSLSALLVKEEQFGLNDMEEEIALAIVLMLVFQDLWDCGRSPQGAHLNGVTFLCDRLANPTRSLNRNRLFLVTALTWFDVSRGFSGPEKLAFPSSIRQFVAAEGGHILTALFGCPVEIFIALDEILTAGKRFWMKELDSHSFQALLDPVIAHLETWNPQLSRYPDDDPAWPLLAEAFRHTVLLRALRFPDSLKIPCTDPRIKASVNAILDISASMSRNSPYVKRLLFPLFVAGAETESPHQQQYALMCLENIRDLEGMSCRRSVFVLLRQTWEERKKSDGTKNVPWFQFTCSEDLIRQHDYLFF</sequence>
<comment type="subcellular location">
    <subcellularLocation>
        <location evidence="1">Nucleus</location>
    </subcellularLocation>
</comment>
<dbReference type="AlphaFoldDB" id="A0A2V1E4H5"/>
<organism evidence="5 6">
    <name type="scientific">Periconia macrospinosa</name>
    <dbReference type="NCBI Taxonomy" id="97972"/>
    <lineage>
        <taxon>Eukaryota</taxon>
        <taxon>Fungi</taxon>
        <taxon>Dikarya</taxon>
        <taxon>Ascomycota</taxon>
        <taxon>Pezizomycotina</taxon>
        <taxon>Dothideomycetes</taxon>
        <taxon>Pleosporomycetidae</taxon>
        <taxon>Pleosporales</taxon>
        <taxon>Massarineae</taxon>
        <taxon>Periconiaceae</taxon>
        <taxon>Periconia</taxon>
    </lineage>
</organism>
<evidence type="ECO:0000313" key="6">
    <source>
        <dbReference type="Proteomes" id="UP000244855"/>
    </source>
</evidence>
<accession>A0A2V1E4H5</accession>
<dbReference type="STRING" id="97972.A0A2V1E4H5"/>
<dbReference type="GO" id="GO:0008270">
    <property type="term" value="F:zinc ion binding"/>
    <property type="evidence" value="ECO:0007669"/>
    <property type="project" value="InterPro"/>
</dbReference>
<proteinExistence type="predicted"/>
<evidence type="ECO:0000259" key="4">
    <source>
        <dbReference type="PROSITE" id="PS50048"/>
    </source>
</evidence>
<dbReference type="Pfam" id="PF11951">
    <property type="entry name" value="Fungal_trans_2"/>
    <property type="match status" value="1"/>
</dbReference>
<dbReference type="Pfam" id="PF00172">
    <property type="entry name" value="Zn_clus"/>
    <property type="match status" value="1"/>
</dbReference>
<protein>
    <recommendedName>
        <fullName evidence="4">Zn(2)-C6 fungal-type domain-containing protein</fullName>
    </recommendedName>
</protein>
<gene>
    <name evidence="5" type="ORF">DM02DRAFT_640170</name>
</gene>
<evidence type="ECO:0000256" key="2">
    <source>
        <dbReference type="ARBA" id="ARBA00023242"/>
    </source>
</evidence>
<dbReference type="EMBL" id="KZ805324">
    <property type="protein sequence ID" value="PVI04120.1"/>
    <property type="molecule type" value="Genomic_DNA"/>
</dbReference>
<feature type="region of interest" description="Disordered" evidence="3">
    <location>
        <begin position="63"/>
        <end position="97"/>
    </location>
</feature>
<dbReference type="GO" id="GO:0000981">
    <property type="term" value="F:DNA-binding transcription factor activity, RNA polymerase II-specific"/>
    <property type="evidence" value="ECO:0007669"/>
    <property type="project" value="InterPro"/>
</dbReference>
<evidence type="ECO:0000256" key="3">
    <source>
        <dbReference type="SAM" id="MobiDB-lite"/>
    </source>
</evidence>
<name>A0A2V1E4H5_9PLEO</name>
<dbReference type="OrthoDB" id="25818at2759"/>
<keyword evidence="2" id="KW-0539">Nucleus</keyword>
<evidence type="ECO:0000256" key="1">
    <source>
        <dbReference type="ARBA" id="ARBA00004123"/>
    </source>
</evidence>
<dbReference type="GO" id="GO:0000976">
    <property type="term" value="F:transcription cis-regulatory region binding"/>
    <property type="evidence" value="ECO:0007669"/>
    <property type="project" value="TreeGrafter"/>
</dbReference>
<evidence type="ECO:0000313" key="5">
    <source>
        <dbReference type="EMBL" id="PVI04120.1"/>
    </source>
</evidence>